<protein>
    <submittedName>
        <fullName evidence="5">ABC transporter ATP-binding protein</fullName>
    </submittedName>
</protein>
<evidence type="ECO:0000313" key="5">
    <source>
        <dbReference type="EMBL" id="XCJ16375.1"/>
    </source>
</evidence>
<dbReference type="PANTHER" id="PTHR42939:SF3">
    <property type="entry name" value="ABC TRANSPORTER ATP-BINDING COMPONENT"/>
    <property type="match status" value="1"/>
</dbReference>
<dbReference type="Pfam" id="PF00005">
    <property type="entry name" value="ABC_tran"/>
    <property type="match status" value="1"/>
</dbReference>
<dbReference type="GO" id="GO:0016887">
    <property type="term" value="F:ATP hydrolysis activity"/>
    <property type="evidence" value="ECO:0007669"/>
    <property type="project" value="InterPro"/>
</dbReference>
<dbReference type="InterPro" id="IPR051782">
    <property type="entry name" value="ABC_Transporter_VariousFunc"/>
</dbReference>
<dbReference type="PROSITE" id="PS50893">
    <property type="entry name" value="ABC_TRANSPORTER_2"/>
    <property type="match status" value="1"/>
</dbReference>
<gene>
    <name evidence="5" type="ORF">ABNN70_11935</name>
</gene>
<dbReference type="Gene3D" id="3.40.50.300">
    <property type="entry name" value="P-loop containing nucleotide triphosphate hydrolases"/>
    <property type="match status" value="1"/>
</dbReference>
<evidence type="ECO:0000256" key="1">
    <source>
        <dbReference type="ARBA" id="ARBA00022448"/>
    </source>
</evidence>
<dbReference type="InterPro" id="IPR003439">
    <property type="entry name" value="ABC_transporter-like_ATP-bd"/>
</dbReference>
<dbReference type="EMBL" id="CP159510">
    <property type="protein sequence ID" value="XCJ16375.1"/>
    <property type="molecule type" value="Genomic_DNA"/>
</dbReference>
<dbReference type="AlphaFoldDB" id="A0AAU8IDK4"/>
<keyword evidence="2" id="KW-0547">Nucleotide-binding</keyword>
<dbReference type="CDD" id="cd03230">
    <property type="entry name" value="ABC_DR_subfamily_A"/>
    <property type="match status" value="1"/>
</dbReference>
<evidence type="ECO:0000256" key="2">
    <source>
        <dbReference type="ARBA" id="ARBA00022741"/>
    </source>
</evidence>
<dbReference type="PANTHER" id="PTHR42939">
    <property type="entry name" value="ABC TRANSPORTER ATP-BINDING PROTEIN ALBC-RELATED"/>
    <property type="match status" value="1"/>
</dbReference>
<keyword evidence="1" id="KW-0813">Transport</keyword>
<dbReference type="SMART" id="SM00382">
    <property type="entry name" value="AAA"/>
    <property type="match status" value="1"/>
</dbReference>
<dbReference type="InterPro" id="IPR003593">
    <property type="entry name" value="AAA+_ATPase"/>
</dbReference>
<evidence type="ECO:0000259" key="4">
    <source>
        <dbReference type="PROSITE" id="PS50893"/>
    </source>
</evidence>
<name>A0AAU8IDK4_9BACL</name>
<dbReference type="SUPFAM" id="SSF52540">
    <property type="entry name" value="P-loop containing nucleoside triphosphate hydrolases"/>
    <property type="match status" value="1"/>
</dbReference>
<dbReference type="GO" id="GO:0005524">
    <property type="term" value="F:ATP binding"/>
    <property type="evidence" value="ECO:0007669"/>
    <property type="project" value="UniProtKB-KW"/>
</dbReference>
<evidence type="ECO:0000256" key="3">
    <source>
        <dbReference type="ARBA" id="ARBA00022840"/>
    </source>
</evidence>
<feature type="domain" description="ABC transporter" evidence="4">
    <location>
        <begin position="2"/>
        <end position="230"/>
    </location>
</feature>
<reference evidence="5" key="1">
    <citation type="submission" date="2024-06" db="EMBL/GenBank/DDBJ databases">
        <authorList>
            <person name="Fan A."/>
            <person name="Zhang F.Y."/>
            <person name="Zhang L."/>
        </authorList>
    </citation>
    <scope>NUCLEOTIDE SEQUENCE</scope>
    <source>
        <strain evidence="5">Y61</strain>
    </source>
</reference>
<dbReference type="InterPro" id="IPR027417">
    <property type="entry name" value="P-loop_NTPase"/>
</dbReference>
<dbReference type="RefSeq" id="WP_353947914.1">
    <property type="nucleotide sequence ID" value="NZ_CP159510.1"/>
</dbReference>
<keyword evidence="3 5" id="KW-0067">ATP-binding</keyword>
<accession>A0AAU8IDK4</accession>
<proteinExistence type="predicted"/>
<sequence>MENILELSQVNKSFKDFALRDVSFSLKKGFIMGFIGPNGAGKSTTIRCIMDLMHIDSGEIRLFGEPMDRNMKGIKDRIGFVYDQDVFFEHLTADKNKKVIAPFYTQWDDQLFYHYIDKFDVPLDKKMKDFSKGTKMKFALAIALSHHAELIIMDEPTSGLDPVFRRELLDVLMEVIQDENKAIFFSTHITTDLEKVADYITFILDGKIAASMETDELLESYLLVKGPKNAASDVLSCKPIAFNKTPLGFEAFIETATAQSLVSKSNIHLERPNLEEIMYYLVKKEKNKPSLWMSEEN</sequence>
<organism evidence="5">
    <name type="scientific">Sporolactobacillus sp. Y61</name>
    <dbReference type="NCBI Taxonomy" id="3160863"/>
    <lineage>
        <taxon>Bacteria</taxon>
        <taxon>Bacillati</taxon>
        <taxon>Bacillota</taxon>
        <taxon>Bacilli</taxon>
        <taxon>Bacillales</taxon>
        <taxon>Sporolactobacillaceae</taxon>
        <taxon>Sporolactobacillus</taxon>
    </lineage>
</organism>